<dbReference type="Pfam" id="PF07730">
    <property type="entry name" value="HisKA_3"/>
    <property type="match status" value="1"/>
</dbReference>
<evidence type="ECO:0000259" key="6">
    <source>
        <dbReference type="Pfam" id="PF07730"/>
    </source>
</evidence>
<evidence type="ECO:0000256" key="1">
    <source>
        <dbReference type="ARBA" id="ARBA00022679"/>
    </source>
</evidence>
<dbReference type="PANTHER" id="PTHR24421:SF58">
    <property type="entry name" value="SIGNAL TRANSDUCTION HISTIDINE-PROTEIN KINASE_PHOSPHATASE UHPB"/>
    <property type="match status" value="1"/>
</dbReference>
<keyword evidence="2" id="KW-0418">Kinase</keyword>
<proteinExistence type="predicted"/>
<dbReference type="PANTHER" id="PTHR24421">
    <property type="entry name" value="NITRATE/NITRITE SENSOR PROTEIN NARX-RELATED"/>
    <property type="match status" value="1"/>
</dbReference>
<evidence type="ECO:0000256" key="5">
    <source>
        <dbReference type="SAM" id="Phobius"/>
    </source>
</evidence>
<evidence type="ECO:0000313" key="8">
    <source>
        <dbReference type="Proteomes" id="UP000672097"/>
    </source>
</evidence>
<name>A0ABS5E2T7_9BURK</name>
<evidence type="ECO:0000256" key="2">
    <source>
        <dbReference type="ARBA" id="ARBA00022777"/>
    </source>
</evidence>
<dbReference type="SUPFAM" id="SSF55874">
    <property type="entry name" value="ATPase domain of HSP90 chaperone/DNA topoisomerase II/histidine kinase"/>
    <property type="match status" value="1"/>
</dbReference>
<dbReference type="Proteomes" id="UP000672097">
    <property type="component" value="Unassembled WGS sequence"/>
</dbReference>
<dbReference type="InterPro" id="IPR036890">
    <property type="entry name" value="HATPase_C_sf"/>
</dbReference>
<accession>A0ABS5E2T7</accession>
<dbReference type="Gene3D" id="1.20.5.1930">
    <property type="match status" value="1"/>
</dbReference>
<keyword evidence="5" id="KW-0812">Transmembrane</keyword>
<feature type="domain" description="Signal transduction histidine kinase subgroup 3 dimerisation and phosphoacceptor" evidence="6">
    <location>
        <begin position="264"/>
        <end position="327"/>
    </location>
</feature>
<keyword evidence="3" id="KW-0902">Two-component regulatory system</keyword>
<keyword evidence="1" id="KW-0808">Transferase</keyword>
<dbReference type="Gene3D" id="3.30.565.10">
    <property type="entry name" value="Histidine kinase-like ATPase, C-terminal domain"/>
    <property type="match status" value="1"/>
</dbReference>
<feature type="transmembrane region" description="Helical" evidence="5">
    <location>
        <begin position="20"/>
        <end position="37"/>
    </location>
</feature>
<keyword evidence="4" id="KW-0175">Coiled coil</keyword>
<dbReference type="EMBL" id="JAGQDG010000009">
    <property type="protein sequence ID" value="MBQ0937687.1"/>
    <property type="molecule type" value="Genomic_DNA"/>
</dbReference>
<comment type="caution">
    <text evidence="7">The sequence shown here is derived from an EMBL/GenBank/DDBJ whole genome shotgun (WGS) entry which is preliminary data.</text>
</comment>
<evidence type="ECO:0000256" key="4">
    <source>
        <dbReference type="SAM" id="Coils"/>
    </source>
</evidence>
<dbReference type="InterPro" id="IPR050482">
    <property type="entry name" value="Sensor_HK_TwoCompSys"/>
</dbReference>
<evidence type="ECO:0000313" key="7">
    <source>
        <dbReference type="EMBL" id="MBQ0937687.1"/>
    </source>
</evidence>
<feature type="coiled-coil region" evidence="4">
    <location>
        <begin position="236"/>
        <end position="263"/>
    </location>
</feature>
<dbReference type="CDD" id="cd16917">
    <property type="entry name" value="HATPase_UhpB-NarQ-NarX-like"/>
    <property type="match status" value="1"/>
</dbReference>
<keyword evidence="8" id="KW-1185">Reference proteome</keyword>
<feature type="transmembrane region" description="Helical" evidence="5">
    <location>
        <begin position="167"/>
        <end position="187"/>
    </location>
</feature>
<organism evidence="7 8">
    <name type="scientific">Ideonella paludis</name>
    <dbReference type="NCBI Taxonomy" id="1233411"/>
    <lineage>
        <taxon>Bacteria</taxon>
        <taxon>Pseudomonadati</taxon>
        <taxon>Pseudomonadota</taxon>
        <taxon>Betaproteobacteria</taxon>
        <taxon>Burkholderiales</taxon>
        <taxon>Sphaerotilaceae</taxon>
        <taxon>Ideonella</taxon>
    </lineage>
</organism>
<dbReference type="RefSeq" id="WP_210811332.1">
    <property type="nucleotide sequence ID" value="NZ_JAGQDG010000009.1"/>
</dbReference>
<gene>
    <name evidence="7" type="ORF">KAK11_20350</name>
</gene>
<protein>
    <recommendedName>
        <fullName evidence="6">Signal transduction histidine kinase subgroup 3 dimerisation and phosphoacceptor domain-containing protein</fullName>
    </recommendedName>
</protein>
<dbReference type="InterPro" id="IPR011712">
    <property type="entry name" value="Sig_transdc_His_kin_sub3_dim/P"/>
</dbReference>
<sequence>MPAADTLLHLDLPGQILRRAAFVVAVGVAALLGLGLLSMRDDVADELEGAKAVAGLVERLSTLSLQEDAQAERALTQWAAEGPLRHLSVRVLDASGRLILQAGPPALETSTWPEPWEGLWLGLHRRLFNADDPFTVAWTLARPQGAPWSVVLSAAPQSEQHEALQSLLQASAILILMSLALLALMAWNTRRALAPLSRLLAAIQRLEQAQPGQRHFEVQSLPPMPIAELEAVAAALRHLDGALAQADAERRRLAQQVLGLQEEERAHLARELHDEFGQRLTALRLDTRWLLRQTAQAPEWQAVVQQMDQHCAAIQQDIASVLAQLRPLTVSDEACTVATLQTLLQSLVTAWRRSAGASFSLSVDIGLEDHAHAPLPRDLVLMLYRISQEALTNVAKHAQAQAVSLSLQWQQTAGASAHLAWVVQDDGRGEPHPDQALLRGHGLAGLKERLWAWGADLEMGPVHPEAARPGWRLAAAVPVPAPGT</sequence>
<keyword evidence="5" id="KW-1133">Transmembrane helix</keyword>
<reference evidence="7 8" key="1">
    <citation type="submission" date="2021-04" db="EMBL/GenBank/DDBJ databases">
        <title>The genome sequence of type strain Ideonella paludis KCTC 32238.</title>
        <authorList>
            <person name="Liu Y."/>
        </authorList>
    </citation>
    <scope>NUCLEOTIDE SEQUENCE [LARGE SCALE GENOMIC DNA]</scope>
    <source>
        <strain evidence="7 8">KCTC 32238</strain>
    </source>
</reference>
<keyword evidence="5" id="KW-0472">Membrane</keyword>
<evidence type="ECO:0000256" key="3">
    <source>
        <dbReference type="ARBA" id="ARBA00023012"/>
    </source>
</evidence>